<keyword evidence="8" id="KW-1185">Reference proteome</keyword>
<comment type="caution">
    <text evidence="7">The sequence shown here is derived from an EMBL/GenBank/DDBJ whole genome shotgun (WGS) entry which is preliminary data.</text>
</comment>
<dbReference type="PANTHER" id="PTHR10634:SF67">
    <property type="entry name" value="AN1-TYPE ZINC FINGER PROTEIN 3"/>
    <property type="match status" value="1"/>
</dbReference>
<comment type="function">
    <text evidence="1">May be involved in environmental stress response.</text>
</comment>
<dbReference type="SUPFAM" id="SSF57716">
    <property type="entry name" value="Glucocorticoid receptor-like (DNA-binding domain)"/>
    <property type="match status" value="1"/>
</dbReference>
<evidence type="ECO:0000313" key="8">
    <source>
        <dbReference type="Proteomes" id="UP001345219"/>
    </source>
</evidence>
<dbReference type="GO" id="GO:0003677">
    <property type="term" value="F:DNA binding"/>
    <property type="evidence" value="ECO:0007669"/>
    <property type="project" value="InterPro"/>
</dbReference>
<dbReference type="FunFam" id="4.10.1110.10:FF:000001">
    <property type="entry name" value="Zinc finger AN1-type containing 6"/>
    <property type="match status" value="1"/>
</dbReference>
<proteinExistence type="predicted"/>
<dbReference type="InterPro" id="IPR035896">
    <property type="entry name" value="AN1-like_Znf"/>
</dbReference>
<dbReference type="InterPro" id="IPR000058">
    <property type="entry name" value="Znf_AN1"/>
</dbReference>
<dbReference type="SUPFAM" id="SSF118310">
    <property type="entry name" value="AN1-like Zinc finger"/>
    <property type="match status" value="1"/>
</dbReference>
<evidence type="ECO:0000259" key="6">
    <source>
        <dbReference type="PROSITE" id="PS51039"/>
    </source>
</evidence>
<evidence type="ECO:0000313" key="7">
    <source>
        <dbReference type="EMBL" id="KAK4770648.1"/>
    </source>
</evidence>
<keyword evidence="2" id="KW-0479">Metal-binding</keyword>
<accession>A0AAN7KUI5</accession>
<evidence type="ECO:0000256" key="4">
    <source>
        <dbReference type="ARBA" id="ARBA00022833"/>
    </source>
</evidence>
<dbReference type="SMART" id="SM00154">
    <property type="entry name" value="ZnF_AN1"/>
    <property type="match status" value="1"/>
</dbReference>
<dbReference type="GO" id="GO:0008270">
    <property type="term" value="F:zinc ion binding"/>
    <property type="evidence" value="ECO:0007669"/>
    <property type="project" value="UniProtKB-KW"/>
</dbReference>
<dbReference type="Gene3D" id="4.10.1110.10">
    <property type="entry name" value="AN1-like Zinc finger"/>
    <property type="match status" value="1"/>
</dbReference>
<organism evidence="7 8">
    <name type="scientific">Trapa incisa</name>
    <dbReference type="NCBI Taxonomy" id="236973"/>
    <lineage>
        <taxon>Eukaryota</taxon>
        <taxon>Viridiplantae</taxon>
        <taxon>Streptophyta</taxon>
        <taxon>Embryophyta</taxon>
        <taxon>Tracheophyta</taxon>
        <taxon>Spermatophyta</taxon>
        <taxon>Magnoliopsida</taxon>
        <taxon>eudicotyledons</taxon>
        <taxon>Gunneridae</taxon>
        <taxon>Pentapetalae</taxon>
        <taxon>rosids</taxon>
        <taxon>malvids</taxon>
        <taxon>Myrtales</taxon>
        <taxon>Lythraceae</taxon>
        <taxon>Trapa</taxon>
    </lineage>
</organism>
<dbReference type="PANTHER" id="PTHR10634">
    <property type="entry name" value="AN1-TYPE ZINC FINGER PROTEIN"/>
    <property type="match status" value="1"/>
</dbReference>
<sequence length="133" mass="15004">MGDDEPKSCEQCYYFYGSPDTMNLCSMCYKDFCLKEEQARVAKDENITKIPDAAVVMEAPSEPLMPKVNPNRCMVCNKKVRMMGFTCKCGSGLFCGEHRYPECHDCTYDYKGKGKEALAKANPVVKGDKLDRL</sequence>
<gene>
    <name evidence="7" type="ORF">SAY87_031180</name>
</gene>
<evidence type="ECO:0000256" key="3">
    <source>
        <dbReference type="ARBA" id="ARBA00022771"/>
    </source>
</evidence>
<keyword evidence="3 5" id="KW-0863">Zinc-finger</keyword>
<evidence type="ECO:0000256" key="1">
    <source>
        <dbReference type="ARBA" id="ARBA00003732"/>
    </source>
</evidence>
<evidence type="ECO:0000256" key="2">
    <source>
        <dbReference type="ARBA" id="ARBA00022723"/>
    </source>
</evidence>
<dbReference type="Gene3D" id="1.20.5.4770">
    <property type="match status" value="1"/>
</dbReference>
<dbReference type="PROSITE" id="PS51039">
    <property type="entry name" value="ZF_AN1"/>
    <property type="match status" value="1"/>
</dbReference>
<keyword evidence="4" id="KW-0862">Zinc</keyword>
<feature type="domain" description="AN1-type" evidence="6">
    <location>
        <begin position="67"/>
        <end position="114"/>
    </location>
</feature>
<dbReference type="InterPro" id="IPR050652">
    <property type="entry name" value="AN1_A20_ZnFinger"/>
</dbReference>
<dbReference type="AlphaFoldDB" id="A0AAN7KUI5"/>
<dbReference type="Pfam" id="PF01754">
    <property type="entry name" value="zf-A20"/>
    <property type="match status" value="1"/>
</dbReference>
<dbReference type="EMBL" id="JAXIOK010000005">
    <property type="protein sequence ID" value="KAK4770648.1"/>
    <property type="molecule type" value="Genomic_DNA"/>
</dbReference>
<protein>
    <recommendedName>
        <fullName evidence="6">AN1-type domain-containing protein</fullName>
    </recommendedName>
</protein>
<reference evidence="7 8" key="1">
    <citation type="journal article" date="2023" name="Hortic Res">
        <title>Pangenome of water caltrop reveals structural variations and asymmetric subgenome divergence after allopolyploidization.</title>
        <authorList>
            <person name="Zhang X."/>
            <person name="Chen Y."/>
            <person name="Wang L."/>
            <person name="Yuan Y."/>
            <person name="Fang M."/>
            <person name="Shi L."/>
            <person name="Lu R."/>
            <person name="Comes H.P."/>
            <person name="Ma Y."/>
            <person name="Chen Y."/>
            <person name="Huang G."/>
            <person name="Zhou Y."/>
            <person name="Zheng Z."/>
            <person name="Qiu Y."/>
        </authorList>
    </citation>
    <scope>NUCLEOTIDE SEQUENCE [LARGE SCALE GENOMIC DNA]</scope>
    <source>
        <tissue evidence="7">Roots</tissue>
    </source>
</reference>
<evidence type="ECO:0000256" key="5">
    <source>
        <dbReference type="PROSITE-ProRule" id="PRU00449"/>
    </source>
</evidence>
<name>A0AAN7KUI5_9MYRT</name>
<dbReference type="Proteomes" id="UP001345219">
    <property type="component" value="Chromosome 24"/>
</dbReference>
<dbReference type="InterPro" id="IPR002653">
    <property type="entry name" value="Znf_A20"/>
</dbReference>
<dbReference type="Pfam" id="PF01428">
    <property type="entry name" value="zf-AN1"/>
    <property type="match status" value="1"/>
</dbReference>